<proteinExistence type="predicted"/>
<dbReference type="AlphaFoldDB" id="A0A6A6PVD0"/>
<evidence type="ECO:0000256" key="1">
    <source>
        <dbReference type="SAM" id="MobiDB-lite"/>
    </source>
</evidence>
<name>A0A6A6PVD0_9PEZI</name>
<gene>
    <name evidence="2" type="ORF">BDY17DRAFT_152336</name>
</gene>
<sequence length="161" mass="17601">MRPLLRSQTTTPRRGSDDEKHQPGYLRGLSAGGMREADSRTSVPLIVSSRARLRVARRNWALDLRTASGRWCRQSNQVLCSACPCADPPHRARATFPPPNPIKCRFAFAPALFAKRHEAHEGVVHAGTLPPGPGSTASHSPAKQGDGRWRFIGAAMPLHLI</sequence>
<dbReference type="GeneID" id="54470640"/>
<dbReference type="RefSeq" id="XP_033590251.1">
    <property type="nucleotide sequence ID" value="XM_033729638.1"/>
</dbReference>
<evidence type="ECO:0000313" key="3">
    <source>
        <dbReference type="Proteomes" id="UP000799767"/>
    </source>
</evidence>
<feature type="compositionally biased region" description="Polar residues" evidence="1">
    <location>
        <begin position="1"/>
        <end position="13"/>
    </location>
</feature>
<dbReference type="Proteomes" id="UP000799767">
    <property type="component" value="Unassembled WGS sequence"/>
</dbReference>
<feature type="region of interest" description="Disordered" evidence="1">
    <location>
        <begin position="1"/>
        <end position="38"/>
    </location>
</feature>
<organism evidence="2 3">
    <name type="scientific">Neohortaea acidophila</name>
    <dbReference type="NCBI Taxonomy" id="245834"/>
    <lineage>
        <taxon>Eukaryota</taxon>
        <taxon>Fungi</taxon>
        <taxon>Dikarya</taxon>
        <taxon>Ascomycota</taxon>
        <taxon>Pezizomycotina</taxon>
        <taxon>Dothideomycetes</taxon>
        <taxon>Dothideomycetidae</taxon>
        <taxon>Mycosphaerellales</taxon>
        <taxon>Teratosphaeriaceae</taxon>
        <taxon>Neohortaea</taxon>
    </lineage>
</organism>
<reference evidence="2" key="1">
    <citation type="journal article" date="2020" name="Stud. Mycol.">
        <title>101 Dothideomycetes genomes: a test case for predicting lifestyles and emergence of pathogens.</title>
        <authorList>
            <person name="Haridas S."/>
            <person name="Albert R."/>
            <person name="Binder M."/>
            <person name="Bloem J."/>
            <person name="Labutti K."/>
            <person name="Salamov A."/>
            <person name="Andreopoulos B."/>
            <person name="Baker S."/>
            <person name="Barry K."/>
            <person name="Bills G."/>
            <person name="Bluhm B."/>
            <person name="Cannon C."/>
            <person name="Castanera R."/>
            <person name="Culley D."/>
            <person name="Daum C."/>
            <person name="Ezra D."/>
            <person name="Gonzalez J."/>
            <person name="Henrissat B."/>
            <person name="Kuo A."/>
            <person name="Liang C."/>
            <person name="Lipzen A."/>
            <person name="Lutzoni F."/>
            <person name="Magnuson J."/>
            <person name="Mondo S."/>
            <person name="Nolan M."/>
            <person name="Ohm R."/>
            <person name="Pangilinan J."/>
            <person name="Park H.-J."/>
            <person name="Ramirez L."/>
            <person name="Alfaro M."/>
            <person name="Sun H."/>
            <person name="Tritt A."/>
            <person name="Yoshinaga Y."/>
            <person name="Zwiers L.-H."/>
            <person name="Turgeon B."/>
            <person name="Goodwin S."/>
            <person name="Spatafora J."/>
            <person name="Crous P."/>
            <person name="Grigoriev I."/>
        </authorList>
    </citation>
    <scope>NUCLEOTIDE SEQUENCE</scope>
    <source>
        <strain evidence="2">CBS 113389</strain>
    </source>
</reference>
<keyword evidence="3" id="KW-1185">Reference proteome</keyword>
<accession>A0A6A6PVD0</accession>
<evidence type="ECO:0000313" key="2">
    <source>
        <dbReference type="EMBL" id="KAF2483681.1"/>
    </source>
</evidence>
<dbReference type="EMBL" id="MU001635">
    <property type="protein sequence ID" value="KAF2483681.1"/>
    <property type="molecule type" value="Genomic_DNA"/>
</dbReference>
<protein>
    <submittedName>
        <fullName evidence="2">Uncharacterized protein</fullName>
    </submittedName>
</protein>
<feature type="region of interest" description="Disordered" evidence="1">
    <location>
        <begin position="126"/>
        <end position="146"/>
    </location>
</feature>